<gene>
    <name evidence="1" type="ORF">ATL41_1931</name>
</gene>
<dbReference type="EMBL" id="PDJH01000001">
    <property type="protein sequence ID" value="PFG37180.1"/>
    <property type="molecule type" value="Genomic_DNA"/>
</dbReference>
<reference evidence="1 2" key="1">
    <citation type="submission" date="2017-10" db="EMBL/GenBank/DDBJ databases">
        <title>Sequencing the genomes of 1000 actinobacteria strains.</title>
        <authorList>
            <person name="Klenk H.-P."/>
        </authorList>
    </citation>
    <scope>NUCLEOTIDE SEQUENCE [LARGE SCALE GENOMIC DNA]</scope>
    <source>
        <strain evidence="1 2">DSM 21574</strain>
    </source>
</reference>
<dbReference type="AlphaFoldDB" id="A0A2A9EG29"/>
<evidence type="ECO:0000313" key="1">
    <source>
        <dbReference type="EMBL" id="PFG37180.1"/>
    </source>
</evidence>
<dbReference type="Proteomes" id="UP000221394">
    <property type="component" value="Unassembled WGS sequence"/>
</dbReference>
<sequence>MPTAVGEDVVYVRVSGYDPALPEGRFVIARRDGEAKTPEEELVSGVLAESTQFEGMVATESHLVWALRGGSSETATSRINILDLRSGVLSAVDVESAYGVTRLGIDGDSLVFATDAERGIVRLSDMNVYRLPDGEGLAHSLMVAGSYVSWEEAGDGPFGVLKLARITD</sequence>
<proteinExistence type="predicted"/>
<evidence type="ECO:0000313" key="2">
    <source>
        <dbReference type="Proteomes" id="UP000221394"/>
    </source>
</evidence>
<accession>A0A2A9EG29</accession>
<comment type="caution">
    <text evidence="1">The sequence shown here is derived from an EMBL/GenBank/DDBJ whole genome shotgun (WGS) entry which is preliminary data.</text>
</comment>
<name>A0A2A9EG29_9MICO</name>
<protein>
    <submittedName>
        <fullName evidence="1">Uncharacterized protein</fullName>
    </submittedName>
</protein>
<organism evidence="1 2">
    <name type="scientific">Flavimobilis soli</name>
    <dbReference type="NCBI Taxonomy" id="442709"/>
    <lineage>
        <taxon>Bacteria</taxon>
        <taxon>Bacillati</taxon>
        <taxon>Actinomycetota</taxon>
        <taxon>Actinomycetes</taxon>
        <taxon>Micrococcales</taxon>
        <taxon>Jonesiaceae</taxon>
        <taxon>Flavimobilis</taxon>
    </lineage>
</organism>
<keyword evidence="2" id="KW-1185">Reference proteome</keyword>